<dbReference type="PANTHER" id="PTHR14969">
    <property type="entry name" value="SPHINGOSINE-1-PHOSPHATE PHOSPHOHYDROLASE"/>
    <property type="match status" value="1"/>
</dbReference>
<keyword evidence="3" id="KW-0378">Hydrolase</keyword>
<gene>
    <name evidence="8" type="ORF">DB88DRAFT_479026</name>
</gene>
<feature type="transmembrane region" description="Helical" evidence="6">
    <location>
        <begin position="148"/>
        <end position="167"/>
    </location>
</feature>
<dbReference type="CDD" id="cd03382">
    <property type="entry name" value="PAP2_dolichyldiphosphatase"/>
    <property type="match status" value="1"/>
</dbReference>
<dbReference type="Proteomes" id="UP001182556">
    <property type="component" value="Unassembled WGS sequence"/>
</dbReference>
<dbReference type="PANTHER" id="PTHR14969:SF13">
    <property type="entry name" value="AT30094P"/>
    <property type="match status" value="1"/>
</dbReference>
<comment type="subcellular location">
    <subcellularLocation>
        <location evidence="1">Membrane</location>
        <topology evidence="1">Multi-pass membrane protein</topology>
    </subcellularLocation>
</comment>
<feature type="transmembrane region" description="Helical" evidence="6">
    <location>
        <begin position="179"/>
        <end position="200"/>
    </location>
</feature>
<dbReference type="SUPFAM" id="SSF48317">
    <property type="entry name" value="Acid phosphatase/Vanadium-dependent haloperoxidase"/>
    <property type="match status" value="1"/>
</dbReference>
<reference evidence="8" key="1">
    <citation type="submission" date="2023-02" db="EMBL/GenBank/DDBJ databases">
        <title>Identification and recombinant expression of a fungal hydrolase from Papiliotrema laurentii that hydrolyzes apple cutin and clears colloidal polyester polyurethane.</title>
        <authorList>
            <consortium name="DOE Joint Genome Institute"/>
            <person name="Roman V.A."/>
            <person name="Bojanowski C."/>
            <person name="Crable B.R."/>
            <person name="Wagner D.N."/>
            <person name="Hung C.S."/>
            <person name="Nadeau L.J."/>
            <person name="Schratz L."/>
            <person name="Haridas S."/>
            <person name="Pangilinan J."/>
            <person name="Lipzen A."/>
            <person name="Na H."/>
            <person name="Yan M."/>
            <person name="Ng V."/>
            <person name="Grigoriev I.V."/>
            <person name="Spatafora J.W."/>
            <person name="Barlow D."/>
            <person name="Biffinger J."/>
            <person name="Kelley-Loughnane N."/>
            <person name="Varaljay V.A."/>
            <person name="Crookes-Goodson W.J."/>
        </authorList>
    </citation>
    <scope>NUCLEOTIDE SEQUENCE</scope>
    <source>
        <strain evidence="8">5307AH</strain>
    </source>
</reference>
<dbReference type="EMBL" id="JAODAN010000001">
    <property type="protein sequence ID" value="KAK1927721.1"/>
    <property type="molecule type" value="Genomic_DNA"/>
</dbReference>
<dbReference type="SMART" id="SM00014">
    <property type="entry name" value="acidPPc"/>
    <property type="match status" value="1"/>
</dbReference>
<evidence type="ECO:0000313" key="9">
    <source>
        <dbReference type="Proteomes" id="UP001182556"/>
    </source>
</evidence>
<name>A0AAD9FWR9_PAPLA</name>
<dbReference type="GO" id="GO:0016020">
    <property type="term" value="C:membrane"/>
    <property type="evidence" value="ECO:0007669"/>
    <property type="project" value="UniProtKB-SubCell"/>
</dbReference>
<keyword evidence="5 6" id="KW-0472">Membrane</keyword>
<evidence type="ECO:0000256" key="6">
    <source>
        <dbReference type="SAM" id="Phobius"/>
    </source>
</evidence>
<feature type="domain" description="Phosphatidic acid phosphatase type 2/haloperoxidase" evidence="7">
    <location>
        <begin position="61"/>
        <end position="190"/>
    </location>
</feature>
<proteinExistence type="predicted"/>
<dbReference type="Gene3D" id="1.20.144.10">
    <property type="entry name" value="Phosphatidic acid phosphatase type 2/haloperoxidase"/>
    <property type="match status" value="1"/>
</dbReference>
<evidence type="ECO:0000256" key="5">
    <source>
        <dbReference type="ARBA" id="ARBA00023136"/>
    </source>
</evidence>
<evidence type="ECO:0000256" key="3">
    <source>
        <dbReference type="ARBA" id="ARBA00022801"/>
    </source>
</evidence>
<accession>A0AAD9FWR9</accession>
<comment type="caution">
    <text evidence="8">The sequence shown here is derived from an EMBL/GenBank/DDBJ whole genome shotgun (WGS) entry which is preliminary data.</text>
</comment>
<protein>
    <submittedName>
        <fullName evidence="8">Pyrophosphatase</fullName>
    </submittedName>
</protein>
<keyword evidence="2 6" id="KW-0812">Transmembrane</keyword>
<sequence>MSTASSLPPLPPLKSFSLTHILYDPSHPPFLSLPLTLLSLSPIFLFVSYFTLLVFDRRLTVLNLALGSIVNEVLSWTLKRIWKGDRPYVGMGEVGQGYGMPSSHSQAAGFLVSWGIGYALTRRKRNVESGDTARSESAQRVRSIRDGVYLFGLILWSILTAYSRYYLLYHSPKQIYAGYAVGLVFGAFEFVMTEYIPLYYPSSLIGRLRQWEEWVWTGIGGVGGWSLGGSRGGWGEGPFVVKQETFASSPRGKKKRA</sequence>
<dbReference type="InterPro" id="IPR036938">
    <property type="entry name" value="PAP2/HPO_sf"/>
</dbReference>
<dbReference type="AlphaFoldDB" id="A0AAD9FWR9"/>
<dbReference type="InterPro" id="IPR000326">
    <property type="entry name" value="PAP2/HPO"/>
</dbReference>
<evidence type="ECO:0000256" key="2">
    <source>
        <dbReference type="ARBA" id="ARBA00022692"/>
    </source>
</evidence>
<evidence type="ECO:0000256" key="1">
    <source>
        <dbReference type="ARBA" id="ARBA00004141"/>
    </source>
</evidence>
<evidence type="ECO:0000256" key="4">
    <source>
        <dbReference type="ARBA" id="ARBA00022989"/>
    </source>
</evidence>
<dbReference type="InterPro" id="IPR039667">
    <property type="entry name" value="Dolichyldiphosphatase_PAP2"/>
</dbReference>
<evidence type="ECO:0000313" key="8">
    <source>
        <dbReference type="EMBL" id="KAK1927721.1"/>
    </source>
</evidence>
<feature type="transmembrane region" description="Helical" evidence="6">
    <location>
        <begin position="33"/>
        <end position="55"/>
    </location>
</feature>
<keyword evidence="9" id="KW-1185">Reference proteome</keyword>
<dbReference type="GO" id="GO:0042392">
    <property type="term" value="F:sphingosine-1-phosphate phosphatase activity"/>
    <property type="evidence" value="ECO:0007669"/>
    <property type="project" value="TreeGrafter"/>
</dbReference>
<dbReference type="Pfam" id="PF01569">
    <property type="entry name" value="PAP2"/>
    <property type="match status" value="1"/>
</dbReference>
<keyword evidence="4 6" id="KW-1133">Transmembrane helix</keyword>
<evidence type="ECO:0000259" key="7">
    <source>
        <dbReference type="SMART" id="SM00014"/>
    </source>
</evidence>
<organism evidence="8 9">
    <name type="scientific">Papiliotrema laurentii</name>
    <name type="common">Cryptococcus laurentii</name>
    <dbReference type="NCBI Taxonomy" id="5418"/>
    <lineage>
        <taxon>Eukaryota</taxon>
        <taxon>Fungi</taxon>
        <taxon>Dikarya</taxon>
        <taxon>Basidiomycota</taxon>
        <taxon>Agaricomycotina</taxon>
        <taxon>Tremellomycetes</taxon>
        <taxon>Tremellales</taxon>
        <taxon>Rhynchogastremaceae</taxon>
        <taxon>Papiliotrema</taxon>
    </lineage>
</organism>